<dbReference type="InterPro" id="IPR036819">
    <property type="entry name" value="Subtilisin_inhibitor-like_sf"/>
</dbReference>
<dbReference type="InterPro" id="IPR023549">
    <property type="entry name" value="Subtilisin_inhibitor"/>
</dbReference>
<evidence type="ECO:0000256" key="7">
    <source>
        <dbReference type="SAM" id="SignalP"/>
    </source>
</evidence>
<keyword evidence="7" id="KW-0732">Signal</keyword>
<evidence type="ECO:0000256" key="3">
    <source>
        <dbReference type="ARBA" id="ARBA00022525"/>
    </source>
</evidence>
<dbReference type="Pfam" id="PF00720">
    <property type="entry name" value="SSI"/>
    <property type="match status" value="1"/>
</dbReference>
<protein>
    <recommendedName>
        <fullName evidence="8">Subtilisin inhibitor domain-containing protein</fullName>
    </recommendedName>
</protein>
<name>A0ABQ2E2R9_9ACTN</name>
<evidence type="ECO:0000313" key="10">
    <source>
        <dbReference type="Proteomes" id="UP000660265"/>
    </source>
</evidence>
<keyword evidence="10" id="KW-1185">Reference proteome</keyword>
<gene>
    <name evidence="9" type="ORF">GCM10011583_13560</name>
</gene>
<organism evidence="9 10">
    <name type="scientific">Streptomyces camponoticapitis</name>
    <dbReference type="NCBI Taxonomy" id="1616125"/>
    <lineage>
        <taxon>Bacteria</taxon>
        <taxon>Bacillati</taxon>
        <taxon>Actinomycetota</taxon>
        <taxon>Actinomycetes</taxon>
        <taxon>Kitasatosporales</taxon>
        <taxon>Streptomycetaceae</taxon>
        <taxon>Streptomyces</taxon>
    </lineage>
</organism>
<feature type="signal peptide" evidence="7">
    <location>
        <begin position="1"/>
        <end position="28"/>
    </location>
</feature>
<dbReference type="PROSITE" id="PS00999">
    <property type="entry name" value="SSI"/>
    <property type="match status" value="1"/>
</dbReference>
<sequence>MSRRFSLTVTAGVAASLAAVGAAAPAAAAVGPFDLAPLPLQSLFQEQGQAREQDRLTVTVVDTNITRADGTYELRCGPAAGTHPEAASACARLDEIAADGKDPFTPVPKGQMCTMQMGGPATARVTGTWQGRSVDATFSRKNGCEISRWQNLVPVLPAARG</sequence>
<evidence type="ECO:0000313" key="9">
    <source>
        <dbReference type="EMBL" id="GGJ83161.1"/>
    </source>
</evidence>
<comment type="subcellular location">
    <subcellularLocation>
        <location evidence="1">Secreted</location>
    </subcellularLocation>
</comment>
<dbReference type="EMBL" id="BMMV01000003">
    <property type="protein sequence ID" value="GGJ83161.1"/>
    <property type="molecule type" value="Genomic_DNA"/>
</dbReference>
<dbReference type="PROSITE" id="PS51318">
    <property type="entry name" value="TAT"/>
    <property type="match status" value="1"/>
</dbReference>
<feature type="chain" id="PRO_5045550282" description="Subtilisin inhibitor domain-containing protein" evidence="7">
    <location>
        <begin position="29"/>
        <end position="161"/>
    </location>
</feature>
<reference evidence="10" key="1">
    <citation type="journal article" date="2019" name="Int. J. Syst. Evol. Microbiol.">
        <title>The Global Catalogue of Microorganisms (GCM) 10K type strain sequencing project: providing services to taxonomists for standard genome sequencing and annotation.</title>
        <authorList>
            <consortium name="The Broad Institute Genomics Platform"/>
            <consortium name="The Broad Institute Genome Sequencing Center for Infectious Disease"/>
            <person name="Wu L."/>
            <person name="Ma J."/>
        </authorList>
    </citation>
    <scope>NUCLEOTIDE SEQUENCE [LARGE SCALE GENOMIC DNA]</scope>
    <source>
        <strain evidence="10">CGMCC 4.7275</strain>
    </source>
</reference>
<dbReference type="InterPro" id="IPR020054">
    <property type="entry name" value="Prot_inh_SSI_I16_CS"/>
</dbReference>
<feature type="domain" description="Subtilisin inhibitor" evidence="8">
    <location>
        <begin position="56"/>
        <end position="135"/>
    </location>
</feature>
<keyword evidence="3" id="KW-0964">Secreted</keyword>
<evidence type="ECO:0000256" key="5">
    <source>
        <dbReference type="ARBA" id="ARBA00022900"/>
    </source>
</evidence>
<accession>A0ABQ2E2R9</accession>
<keyword evidence="4" id="KW-0646">Protease inhibitor</keyword>
<comment type="caution">
    <text evidence="9">The sequence shown here is derived from an EMBL/GenBank/DDBJ whole genome shotgun (WGS) entry which is preliminary data.</text>
</comment>
<comment type="similarity">
    <text evidence="2">Belongs to the protease inhibitor I16 (SSI) family.</text>
</comment>
<proteinExistence type="inferred from homology"/>
<dbReference type="InterPro" id="IPR006311">
    <property type="entry name" value="TAT_signal"/>
</dbReference>
<evidence type="ECO:0000259" key="8">
    <source>
        <dbReference type="Pfam" id="PF00720"/>
    </source>
</evidence>
<dbReference type="SUPFAM" id="SSF55399">
    <property type="entry name" value="Subtilisin inhibitor"/>
    <property type="match status" value="1"/>
</dbReference>
<evidence type="ECO:0000256" key="4">
    <source>
        <dbReference type="ARBA" id="ARBA00022690"/>
    </source>
</evidence>
<evidence type="ECO:0000256" key="1">
    <source>
        <dbReference type="ARBA" id="ARBA00004613"/>
    </source>
</evidence>
<keyword evidence="6" id="KW-1015">Disulfide bond</keyword>
<evidence type="ECO:0000256" key="2">
    <source>
        <dbReference type="ARBA" id="ARBA00010472"/>
    </source>
</evidence>
<dbReference type="Gene3D" id="3.30.350.10">
    <property type="entry name" value="Subtilisin inhibitor-like"/>
    <property type="match status" value="1"/>
</dbReference>
<keyword evidence="5" id="KW-0722">Serine protease inhibitor</keyword>
<dbReference type="Proteomes" id="UP000660265">
    <property type="component" value="Unassembled WGS sequence"/>
</dbReference>
<dbReference type="RefSeq" id="WP_229700696.1">
    <property type="nucleotide sequence ID" value="NZ_BMMV01000003.1"/>
</dbReference>
<evidence type="ECO:0000256" key="6">
    <source>
        <dbReference type="ARBA" id="ARBA00023157"/>
    </source>
</evidence>